<dbReference type="Proteomes" id="UP001169764">
    <property type="component" value="Unassembled WGS sequence"/>
</dbReference>
<comment type="caution">
    <text evidence="1">The sequence shown here is derived from an EMBL/GenBank/DDBJ whole genome shotgun (WGS) entry which is preliminary data.</text>
</comment>
<proteinExistence type="predicted"/>
<keyword evidence="2" id="KW-1185">Reference proteome</keyword>
<name>A0ABT8Y587_9SPHN</name>
<dbReference type="EMBL" id="JAUOTP010000002">
    <property type="protein sequence ID" value="MDO6413478.1"/>
    <property type="molecule type" value="Genomic_DNA"/>
</dbReference>
<gene>
    <name evidence="1" type="ORF">Q4F19_03695</name>
</gene>
<sequence length="41" mass="4519">MRDHSLPPAPIEAGATSRPAIRARLRALSVARRIELRDAAR</sequence>
<evidence type="ECO:0000313" key="1">
    <source>
        <dbReference type="EMBL" id="MDO6413478.1"/>
    </source>
</evidence>
<reference evidence="1" key="1">
    <citation type="submission" date="2023-07" db="EMBL/GenBank/DDBJ databases">
        <authorList>
            <person name="Kim M."/>
        </authorList>
    </citation>
    <scope>NUCLEOTIDE SEQUENCE</scope>
    <source>
        <strain evidence="1">BIUV-7</strain>
    </source>
</reference>
<evidence type="ECO:0000313" key="2">
    <source>
        <dbReference type="Proteomes" id="UP001169764"/>
    </source>
</evidence>
<organism evidence="1 2">
    <name type="scientific">Sphingomonas natans</name>
    <dbReference type="NCBI Taxonomy" id="3063330"/>
    <lineage>
        <taxon>Bacteria</taxon>
        <taxon>Pseudomonadati</taxon>
        <taxon>Pseudomonadota</taxon>
        <taxon>Alphaproteobacteria</taxon>
        <taxon>Sphingomonadales</taxon>
        <taxon>Sphingomonadaceae</taxon>
        <taxon>Sphingomonas</taxon>
    </lineage>
</organism>
<protein>
    <submittedName>
        <fullName evidence="1">Uncharacterized protein</fullName>
    </submittedName>
</protein>
<dbReference type="RefSeq" id="WP_303539981.1">
    <property type="nucleotide sequence ID" value="NZ_JAUOTP010000002.1"/>
</dbReference>
<accession>A0ABT8Y587</accession>